<proteinExistence type="inferred from homology"/>
<sequence length="79" mass="8954">MKTVSRAQFIQNREAYLLQVASDTGPLLVTIPGARDDVVVVSKHAYDRLQAKKHLVSNHYLMHKQYQGTEHFAPAPNPR</sequence>
<protein>
    <recommendedName>
        <fullName evidence="4">Antitoxin</fullName>
    </recommendedName>
</protein>
<dbReference type="SUPFAM" id="SSF143120">
    <property type="entry name" value="YefM-like"/>
    <property type="match status" value="1"/>
</dbReference>
<dbReference type="InterPro" id="IPR036165">
    <property type="entry name" value="YefM-like_sf"/>
</dbReference>
<keyword evidence="3" id="KW-1185">Reference proteome</keyword>
<dbReference type="EMBL" id="AYYO01000022">
    <property type="protein sequence ID" value="KRM55465.1"/>
    <property type="molecule type" value="Genomic_DNA"/>
</dbReference>
<name>A0A0R1ZUM0_9LACO</name>
<reference evidence="2 3" key="1">
    <citation type="journal article" date="2015" name="Genome Announc.">
        <title>Expanding the biotechnology potential of lactobacilli through comparative genomics of 213 strains and associated genera.</title>
        <authorList>
            <person name="Sun Z."/>
            <person name="Harris H.M."/>
            <person name="McCann A."/>
            <person name="Guo C."/>
            <person name="Argimon S."/>
            <person name="Zhang W."/>
            <person name="Yang X."/>
            <person name="Jeffery I.B."/>
            <person name="Cooney J.C."/>
            <person name="Kagawa T.F."/>
            <person name="Liu W."/>
            <person name="Song Y."/>
            <person name="Salvetti E."/>
            <person name="Wrobel A."/>
            <person name="Rasinkangas P."/>
            <person name="Parkhill J."/>
            <person name="Rea M.C."/>
            <person name="O'Sullivan O."/>
            <person name="Ritari J."/>
            <person name="Douillard F.P."/>
            <person name="Paul Ross R."/>
            <person name="Yang R."/>
            <person name="Briner A.E."/>
            <person name="Felis G.E."/>
            <person name="de Vos W.M."/>
            <person name="Barrangou R."/>
            <person name="Klaenhammer T.R."/>
            <person name="Caufield P.W."/>
            <person name="Cui Y."/>
            <person name="Zhang H."/>
            <person name="O'Toole P.W."/>
        </authorList>
    </citation>
    <scope>NUCLEOTIDE SEQUENCE [LARGE SCALE GENOMIC DNA]</scope>
    <source>
        <strain evidence="2 3">DSM 20505</strain>
    </source>
</reference>
<dbReference type="Proteomes" id="UP000051679">
    <property type="component" value="Unassembled WGS sequence"/>
</dbReference>
<evidence type="ECO:0008006" key="4">
    <source>
        <dbReference type="Google" id="ProtNLM"/>
    </source>
</evidence>
<dbReference type="PATRIC" id="fig|1291052.5.peg.1379"/>
<dbReference type="OrthoDB" id="9802003at2"/>
<evidence type="ECO:0000256" key="1">
    <source>
        <dbReference type="ARBA" id="ARBA00009981"/>
    </source>
</evidence>
<dbReference type="RefSeq" id="WP_054678257.1">
    <property type="nucleotide sequence ID" value="NZ_AYYO01000022.1"/>
</dbReference>
<evidence type="ECO:0000313" key="3">
    <source>
        <dbReference type="Proteomes" id="UP000051679"/>
    </source>
</evidence>
<dbReference type="STRING" id="1291052.FC18_GL001361"/>
<comment type="caution">
    <text evidence="2">The sequence shown here is derived from an EMBL/GenBank/DDBJ whole genome shotgun (WGS) entry which is preliminary data.</text>
</comment>
<gene>
    <name evidence="2" type="ORF">FC18_GL001361</name>
</gene>
<dbReference type="NCBIfam" id="TIGR01552">
    <property type="entry name" value="phd_fam"/>
    <property type="match status" value="1"/>
</dbReference>
<dbReference type="Gene3D" id="3.40.1620.10">
    <property type="entry name" value="YefM-like domain"/>
    <property type="match status" value="1"/>
</dbReference>
<comment type="similarity">
    <text evidence="1">Belongs to the phD/YefM antitoxin family.</text>
</comment>
<dbReference type="AlphaFoldDB" id="A0A0R1ZUM0"/>
<organism evidence="2 3">
    <name type="scientific">Lacticaseibacillus sharpeae JCM 1186 = DSM 20505</name>
    <dbReference type="NCBI Taxonomy" id="1291052"/>
    <lineage>
        <taxon>Bacteria</taxon>
        <taxon>Bacillati</taxon>
        <taxon>Bacillota</taxon>
        <taxon>Bacilli</taxon>
        <taxon>Lactobacillales</taxon>
        <taxon>Lactobacillaceae</taxon>
        <taxon>Lacticaseibacillus</taxon>
    </lineage>
</organism>
<evidence type="ECO:0000313" key="2">
    <source>
        <dbReference type="EMBL" id="KRM55465.1"/>
    </source>
</evidence>
<accession>A0A0R1ZUM0</accession>